<organism evidence="1 2">
    <name type="scientific">Hypoxylon rubiginosum</name>
    <dbReference type="NCBI Taxonomy" id="110542"/>
    <lineage>
        <taxon>Eukaryota</taxon>
        <taxon>Fungi</taxon>
        <taxon>Dikarya</taxon>
        <taxon>Ascomycota</taxon>
        <taxon>Pezizomycotina</taxon>
        <taxon>Sordariomycetes</taxon>
        <taxon>Xylariomycetidae</taxon>
        <taxon>Xylariales</taxon>
        <taxon>Hypoxylaceae</taxon>
        <taxon>Hypoxylon</taxon>
    </lineage>
</organism>
<dbReference type="Proteomes" id="UP001497700">
    <property type="component" value="Unassembled WGS sequence"/>
</dbReference>
<accession>A0ACB9Z959</accession>
<gene>
    <name evidence="1" type="ORF">F4820DRAFT_410760</name>
</gene>
<proteinExistence type="predicted"/>
<reference evidence="1 2" key="1">
    <citation type="journal article" date="2022" name="New Phytol.">
        <title>Ecological generalism drives hyperdiversity of secondary metabolite gene clusters in xylarialean endophytes.</title>
        <authorList>
            <person name="Franco M.E.E."/>
            <person name="Wisecaver J.H."/>
            <person name="Arnold A.E."/>
            <person name="Ju Y.M."/>
            <person name="Slot J.C."/>
            <person name="Ahrendt S."/>
            <person name="Moore L.P."/>
            <person name="Eastman K.E."/>
            <person name="Scott K."/>
            <person name="Konkel Z."/>
            <person name="Mondo S.J."/>
            <person name="Kuo A."/>
            <person name="Hayes R.D."/>
            <person name="Haridas S."/>
            <person name="Andreopoulos B."/>
            <person name="Riley R."/>
            <person name="LaButti K."/>
            <person name="Pangilinan J."/>
            <person name="Lipzen A."/>
            <person name="Amirebrahimi M."/>
            <person name="Yan J."/>
            <person name="Adam C."/>
            <person name="Keymanesh K."/>
            <person name="Ng V."/>
            <person name="Louie K."/>
            <person name="Northen T."/>
            <person name="Drula E."/>
            <person name="Henrissat B."/>
            <person name="Hsieh H.M."/>
            <person name="Youens-Clark K."/>
            <person name="Lutzoni F."/>
            <person name="Miadlikowska J."/>
            <person name="Eastwood D.C."/>
            <person name="Hamelin R.C."/>
            <person name="Grigoriev I.V."/>
            <person name="U'Ren J.M."/>
        </authorList>
    </citation>
    <scope>NUCLEOTIDE SEQUENCE [LARGE SCALE GENOMIC DNA]</scope>
    <source>
        <strain evidence="1 2">CBS 119005</strain>
    </source>
</reference>
<comment type="caution">
    <text evidence="1">The sequence shown here is derived from an EMBL/GenBank/DDBJ whole genome shotgun (WGS) entry which is preliminary data.</text>
</comment>
<dbReference type="EMBL" id="MU393439">
    <property type="protein sequence ID" value="KAI4868329.1"/>
    <property type="molecule type" value="Genomic_DNA"/>
</dbReference>
<evidence type="ECO:0000313" key="2">
    <source>
        <dbReference type="Proteomes" id="UP001497700"/>
    </source>
</evidence>
<protein>
    <submittedName>
        <fullName evidence="1">Uncharacterized protein</fullName>
    </submittedName>
</protein>
<sequence length="478" mass="54096">MDDFTAQTRSRGPRLYHKKSRAGCIRCKQRRVKCDENRPSCSSCSKHTVECVYPNVSQSLAAGARRAASASGHDDGSSVYSAGLQASVGPELAAGSSSNLQRNISSEASPGIEYRPPPGSSLYTSPNSSYQTTADDGTDPDIDLPEGQGRRFWELRLLLNHHANLAQPWSEPQDPKVVRMWDYDLPDMALRMAQQHNRSALLYIMFASSALHMWTVSTDSQERAELMKLQQTYQIMCSKEQRRDIDEMDKGIPHNAEYVCFSSLRILVHSLALVQTLTVDPWEPPIQWLHLGRGAGEVLAMAGRLIDSETNPKIGMYMRSPPNMRDPTELIFCDHSPLDWLLEHPSGPGSVAAQEDRELDDEEVLSAYGKALSYTCHVQRALDRGEPDYSIVRRLLCFAVWVPVEFTRFVEERRPRALVVLAHFMSFWLDYEHIWMIGRAGEWQIRGIHKILPIDWSFKLDGLFAKFKQPDISIPSLY</sequence>
<name>A0ACB9Z959_9PEZI</name>
<evidence type="ECO:0000313" key="1">
    <source>
        <dbReference type="EMBL" id="KAI4868329.1"/>
    </source>
</evidence>
<keyword evidence="2" id="KW-1185">Reference proteome</keyword>